<dbReference type="Proteomes" id="UP000198228">
    <property type="component" value="Chromosome I"/>
</dbReference>
<sequence length="78" mass="8395">MRMTMLQKRRAARMHRRNWWPLAAVVVTAGAAGAAALRRRKGAGAENWVGSGGESPTPTPDVMTPAGSRTDNPLSPKR</sequence>
<dbReference type="AlphaFoldDB" id="A0A1C4XUY0"/>
<dbReference type="EMBL" id="LT607410">
    <property type="protein sequence ID" value="SCF12298.1"/>
    <property type="molecule type" value="Genomic_DNA"/>
</dbReference>
<evidence type="ECO:0000313" key="2">
    <source>
        <dbReference type="EMBL" id="SCF12298.1"/>
    </source>
</evidence>
<organism evidence="2 3">
    <name type="scientific">Micromonospora purpureochromogenes</name>
    <dbReference type="NCBI Taxonomy" id="47872"/>
    <lineage>
        <taxon>Bacteria</taxon>
        <taxon>Bacillati</taxon>
        <taxon>Actinomycetota</taxon>
        <taxon>Actinomycetes</taxon>
        <taxon>Micromonosporales</taxon>
        <taxon>Micromonosporaceae</taxon>
        <taxon>Micromonospora</taxon>
    </lineage>
</organism>
<feature type="region of interest" description="Disordered" evidence="1">
    <location>
        <begin position="40"/>
        <end position="78"/>
    </location>
</feature>
<evidence type="ECO:0000313" key="3">
    <source>
        <dbReference type="Proteomes" id="UP000198228"/>
    </source>
</evidence>
<dbReference type="RefSeq" id="WP_157745924.1">
    <property type="nucleotide sequence ID" value="NZ_LT607410.1"/>
</dbReference>
<proteinExistence type="predicted"/>
<reference evidence="2 3" key="1">
    <citation type="submission" date="2016-06" db="EMBL/GenBank/DDBJ databases">
        <authorList>
            <person name="Kjaerup R.B."/>
            <person name="Dalgaard T.S."/>
            <person name="Juul-Madsen H.R."/>
        </authorList>
    </citation>
    <scope>NUCLEOTIDE SEQUENCE [LARGE SCALE GENOMIC DNA]</scope>
    <source>
        <strain evidence="2 3">DSM 43821</strain>
    </source>
</reference>
<feature type="compositionally biased region" description="Polar residues" evidence="1">
    <location>
        <begin position="67"/>
        <end position="78"/>
    </location>
</feature>
<accession>A0A1C4XUY0</accession>
<gene>
    <name evidence="2" type="ORF">GA0074696_2864</name>
</gene>
<name>A0A1C4XUY0_9ACTN</name>
<evidence type="ECO:0000256" key="1">
    <source>
        <dbReference type="SAM" id="MobiDB-lite"/>
    </source>
</evidence>
<protein>
    <submittedName>
        <fullName evidence="2">Uncharacterized protein</fullName>
    </submittedName>
</protein>